<evidence type="ECO:0000256" key="1">
    <source>
        <dbReference type="SAM" id="Phobius"/>
    </source>
</evidence>
<dbReference type="RefSeq" id="WP_264841686.1">
    <property type="nucleotide sequence ID" value="NZ_AP025628.1"/>
</dbReference>
<feature type="transmembrane region" description="Helical" evidence="1">
    <location>
        <begin position="76"/>
        <end position="104"/>
    </location>
</feature>
<keyword evidence="1" id="KW-0472">Membrane</keyword>
<proteinExistence type="predicted"/>
<dbReference type="InterPro" id="IPR009936">
    <property type="entry name" value="DUF1468"/>
</dbReference>
<sequence>MHPDRVLASILLLVGLAVTWQGWRYGYWTSTTGPGTGFFPILVGGLAAILGVWLWIGTRGRGERLWGKGDLRAALLGMAALIGTALLMNYLGMLLALSLFALLWTRLVGRYPWRTGLLVMLCTGGGVYLIFSYWLKVPLPVGLLGI</sequence>
<keyword evidence="1" id="KW-0812">Transmembrane</keyword>
<evidence type="ECO:0000313" key="4">
    <source>
        <dbReference type="Proteomes" id="UP001163687"/>
    </source>
</evidence>
<dbReference type="EMBL" id="AP025628">
    <property type="protein sequence ID" value="BDG61003.1"/>
    <property type="molecule type" value="Genomic_DNA"/>
</dbReference>
<evidence type="ECO:0000259" key="2">
    <source>
        <dbReference type="Pfam" id="PF07331"/>
    </source>
</evidence>
<name>A0AA35CMC4_9FIRM</name>
<gene>
    <name evidence="3" type="ORF">caldi_20930</name>
</gene>
<accession>A0AA35CMC4</accession>
<reference evidence="3" key="1">
    <citation type="submission" date="2022-03" db="EMBL/GenBank/DDBJ databases">
        <title>Complete genome sequence of Caldinitratiruptor microaerophilus.</title>
        <authorList>
            <person name="Mukaiyama R."/>
            <person name="Nishiyama T."/>
            <person name="Ueda K."/>
        </authorList>
    </citation>
    <scope>NUCLEOTIDE SEQUENCE</scope>
    <source>
        <strain evidence="3">JCM 16183</strain>
    </source>
</reference>
<keyword evidence="1" id="KW-1133">Transmembrane helix</keyword>
<evidence type="ECO:0000313" key="3">
    <source>
        <dbReference type="EMBL" id="BDG61003.1"/>
    </source>
</evidence>
<keyword evidence="4" id="KW-1185">Reference proteome</keyword>
<protein>
    <recommendedName>
        <fullName evidence="2">DUF1468 domain-containing protein</fullName>
    </recommendedName>
</protein>
<feature type="domain" description="DUF1468" evidence="2">
    <location>
        <begin position="7"/>
        <end position="140"/>
    </location>
</feature>
<dbReference type="KEGG" id="cmic:caldi_20930"/>
<organism evidence="3 4">
    <name type="scientific">Caldinitratiruptor microaerophilus</name>
    <dbReference type="NCBI Taxonomy" id="671077"/>
    <lineage>
        <taxon>Bacteria</taxon>
        <taxon>Bacillati</taxon>
        <taxon>Bacillota</taxon>
        <taxon>Clostridia</taxon>
        <taxon>Eubacteriales</taxon>
        <taxon>Symbiobacteriaceae</taxon>
        <taxon>Caldinitratiruptor</taxon>
    </lineage>
</organism>
<dbReference type="Proteomes" id="UP001163687">
    <property type="component" value="Chromosome"/>
</dbReference>
<dbReference type="Pfam" id="PF07331">
    <property type="entry name" value="TctB"/>
    <property type="match status" value="1"/>
</dbReference>
<feature type="transmembrane region" description="Helical" evidence="1">
    <location>
        <begin position="6"/>
        <end position="23"/>
    </location>
</feature>
<feature type="transmembrane region" description="Helical" evidence="1">
    <location>
        <begin position="35"/>
        <end position="56"/>
    </location>
</feature>
<dbReference type="AlphaFoldDB" id="A0AA35CMC4"/>
<feature type="transmembrane region" description="Helical" evidence="1">
    <location>
        <begin position="116"/>
        <end position="135"/>
    </location>
</feature>